<dbReference type="AlphaFoldDB" id="A0A841RLQ2"/>
<evidence type="ECO:0000259" key="3">
    <source>
        <dbReference type="Pfam" id="PF02894"/>
    </source>
</evidence>
<dbReference type="Gene3D" id="3.40.50.720">
    <property type="entry name" value="NAD(P)-binding Rossmann-like Domain"/>
    <property type="match status" value="1"/>
</dbReference>
<dbReference type="PANTHER" id="PTHR43249">
    <property type="entry name" value="UDP-N-ACETYL-2-AMINO-2-DEOXY-D-GLUCURONATE OXIDASE"/>
    <property type="match status" value="1"/>
</dbReference>
<comment type="caution">
    <text evidence="4">The sequence shown here is derived from an EMBL/GenBank/DDBJ whole genome shotgun (WGS) entry which is preliminary data.</text>
</comment>
<sequence>MINVGLIGCGYISKKHIDTITQFNSYRLVAVSDIQTDRMENTVQHYNENKKEPTNISQYKNHKDLLLDPQVDVVIIAVVSGLHAAIAKQALLLDKHVIIEKPLALSLKEVNELITLATANQKLILVCHQLRYHPLLREIKSLIDKKVLGELYLGSVDIRINRNETYYTSANWRGTWDLDGGMLINQGIHLVDLLTWYFGDVSSVYGEISTRNTRKATEDIATGIISFVNGAKGVVEANTITKPENLGYYLSIFGEKGSICIGGKKLPTVQHCHVDNQPNIEAKLKKLSNTAGEHYLMYENFLNTLLDKEKLLMTGEAGKKSLETIFALYKSHQQKSPTYLPLLYFSTSDMNDNTNNEKGGNL</sequence>
<dbReference type="Pfam" id="PF02894">
    <property type="entry name" value="GFO_IDH_MocA_C"/>
    <property type="match status" value="1"/>
</dbReference>
<evidence type="ECO:0000256" key="1">
    <source>
        <dbReference type="ARBA" id="ARBA00010928"/>
    </source>
</evidence>
<reference evidence="4 5" key="1">
    <citation type="submission" date="2020-08" db="EMBL/GenBank/DDBJ databases">
        <title>Genomic Encyclopedia of Type Strains, Phase IV (KMG-IV): sequencing the most valuable type-strain genomes for metagenomic binning, comparative biology and taxonomic classification.</title>
        <authorList>
            <person name="Goeker M."/>
        </authorList>
    </citation>
    <scope>NUCLEOTIDE SEQUENCE [LARGE SCALE GENOMIC DNA]</scope>
    <source>
        <strain evidence="4 5">DSM 11805</strain>
    </source>
</reference>
<dbReference type="InterPro" id="IPR004104">
    <property type="entry name" value="Gfo/Idh/MocA-like_OxRdtase_C"/>
</dbReference>
<dbReference type="Proteomes" id="UP000572212">
    <property type="component" value="Unassembled WGS sequence"/>
</dbReference>
<keyword evidence="5" id="KW-1185">Reference proteome</keyword>
<proteinExistence type="inferred from homology"/>
<feature type="domain" description="Gfo/Idh/MocA-like oxidoreductase C-terminal" evidence="3">
    <location>
        <begin position="140"/>
        <end position="337"/>
    </location>
</feature>
<dbReference type="GO" id="GO:0000166">
    <property type="term" value="F:nucleotide binding"/>
    <property type="evidence" value="ECO:0007669"/>
    <property type="project" value="InterPro"/>
</dbReference>
<feature type="domain" description="Gfo/Idh/MocA-like oxidoreductase N-terminal" evidence="2">
    <location>
        <begin position="2"/>
        <end position="126"/>
    </location>
</feature>
<dbReference type="SUPFAM" id="SSF55347">
    <property type="entry name" value="Glyceraldehyde-3-phosphate dehydrogenase-like, C-terminal domain"/>
    <property type="match status" value="1"/>
</dbReference>
<dbReference type="SUPFAM" id="SSF51735">
    <property type="entry name" value="NAD(P)-binding Rossmann-fold domains"/>
    <property type="match status" value="1"/>
</dbReference>
<organism evidence="4 5">
    <name type="scientific">Gracilibacillus halotolerans</name>
    <dbReference type="NCBI Taxonomy" id="74386"/>
    <lineage>
        <taxon>Bacteria</taxon>
        <taxon>Bacillati</taxon>
        <taxon>Bacillota</taxon>
        <taxon>Bacilli</taxon>
        <taxon>Bacillales</taxon>
        <taxon>Bacillaceae</taxon>
        <taxon>Gracilibacillus</taxon>
    </lineage>
</organism>
<dbReference type="InterPro" id="IPR036291">
    <property type="entry name" value="NAD(P)-bd_dom_sf"/>
</dbReference>
<dbReference type="Gene3D" id="3.30.360.10">
    <property type="entry name" value="Dihydrodipicolinate Reductase, domain 2"/>
    <property type="match status" value="1"/>
</dbReference>
<dbReference type="EMBL" id="JACHON010000015">
    <property type="protein sequence ID" value="MBB6513701.1"/>
    <property type="molecule type" value="Genomic_DNA"/>
</dbReference>
<evidence type="ECO:0000259" key="2">
    <source>
        <dbReference type="Pfam" id="PF01408"/>
    </source>
</evidence>
<comment type="similarity">
    <text evidence="1">Belongs to the Gfo/Idh/MocA family.</text>
</comment>
<dbReference type="PANTHER" id="PTHR43249:SF1">
    <property type="entry name" value="D-GLUCOSIDE 3-DEHYDROGENASE"/>
    <property type="match status" value="1"/>
</dbReference>
<gene>
    <name evidence="4" type="ORF">GGQ92_002515</name>
</gene>
<accession>A0A841RLQ2</accession>
<dbReference type="Pfam" id="PF01408">
    <property type="entry name" value="GFO_IDH_MocA"/>
    <property type="match status" value="1"/>
</dbReference>
<dbReference type="RefSeq" id="WP_184249343.1">
    <property type="nucleotide sequence ID" value="NZ_BAAACU010000043.1"/>
</dbReference>
<dbReference type="InterPro" id="IPR052515">
    <property type="entry name" value="Gfo/Idh/MocA_Oxidoreductase"/>
</dbReference>
<protein>
    <submittedName>
        <fullName evidence="4">Putative dehydrogenase</fullName>
    </submittedName>
</protein>
<evidence type="ECO:0000313" key="4">
    <source>
        <dbReference type="EMBL" id="MBB6513701.1"/>
    </source>
</evidence>
<name>A0A841RLQ2_9BACI</name>
<dbReference type="InterPro" id="IPR000683">
    <property type="entry name" value="Gfo/Idh/MocA-like_OxRdtase_N"/>
</dbReference>
<evidence type="ECO:0000313" key="5">
    <source>
        <dbReference type="Proteomes" id="UP000572212"/>
    </source>
</evidence>